<keyword evidence="5" id="KW-0804">Transcription</keyword>
<dbReference type="Gene3D" id="1.10.10.10">
    <property type="entry name" value="Winged helix-like DNA-binding domain superfamily/Winged helix DNA-binding domain"/>
    <property type="match status" value="1"/>
</dbReference>
<dbReference type="FunFam" id="1.10.10.10:FF:000001">
    <property type="entry name" value="LysR family transcriptional regulator"/>
    <property type="match status" value="1"/>
</dbReference>
<feature type="domain" description="HTH lysR-type" evidence="6">
    <location>
        <begin position="3"/>
        <end position="60"/>
    </location>
</feature>
<sequence length="313" mass="33674">MRPTLRQLEYIVAVARLGRFGLAAAALNVSQPSLSAQIAEVEADLGQRLFRRDRAGVQPTAAGAEVIRRAQKILREVEDLRASVTHGLPFGGRLRLGVLPSIGPYLLPGAIASIHREQPGLRVAVREENTQALEQGLRAGRFDLIVSTPEDHPNTRQVHLFGERLWIAVARDDPLAASEAPVRREDLRRRVFLTLDRGHRLSRIVHALASGCDGIVSDDYEGTSLDSLRLMAASGAGIAVLPELYAREQAALRRDVALRLLQVEGASRDIALIQPIGGEEIGPDLVQAALRAAVAALGLGGSGTDLIPARKGL</sequence>
<dbReference type="InterPro" id="IPR005119">
    <property type="entry name" value="LysR_subst-bd"/>
</dbReference>
<name>A0A4U1JM08_RHOCA</name>
<dbReference type="GO" id="GO:0032993">
    <property type="term" value="C:protein-DNA complex"/>
    <property type="evidence" value="ECO:0007669"/>
    <property type="project" value="TreeGrafter"/>
</dbReference>
<evidence type="ECO:0000256" key="1">
    <source>
        <dbReference type="ARBA" id="ARBA00009437"/>
    </source>
</evidence>
<proteinExistence type="inferred from homology"/>
<accession>A0A4U1JM08</accession>
<dbReference type="InterPro" id="IPR036390">
    <property type="entry name" value="WH_DNA-bd_sf"/>
</dbReference>
<dbReference type="PANTHER" id="PTHR30346">
    <property type="entry name" value="TRANSCRIPTIONAL DUAL REGULATOR HCAR-RELATED"/>
    <property type="match status" value="1"/>
</dbReference>
<evidence type="ECO:0000256" key="2">
    <source>
        <dbReference type="ARBA" id="ARBA00023015"/>
    </source>
</evidence>
<dbReference type="AlphaFoldDB" id="A0A4U1JM08"/>
<dbReference type="CDD" id="cd08411">
    <property type="entry name" value="PBP2_OxyR"/>
    <property type="match status" value="1"/>
</dbReference>
<evidence type="ECO:0000256" key="3">
    <source>
        <dbReference type="ARBA" id="ARBA00023125"/>
    </source>
</evidence>
<evidence type="ECO:0000256" key="5">
    <source>
        <dbReference type="ARBA" id="ARBA00023163"/>
    </source>
</evidence>
<dbReference type="PANTHER" id="PTHR30346:SF26">
    <property type="entry name" value="HYDROGEN PEROXIDE-INDUCIBLE GENES ACTIVATOR"/>
    <property type="match status" value="1"/>
</dbReference>
<keyword evidence="3" id="KW-0238">DNA-binding</keyword>
<evidence type="ECO:0000313" key="7">
    <source>
        <dbReference type="EMBL" id="TKD15363.1"/>
    </source>
</evidence>
<dbReference type="GO" id="GO:0003700">
    <property type="term" value="F:DNA-binding transcription factor activity"/>
    <property type="evidence" value="ECO:0007669"/>
    <property type="project" value="InterPro"/>
</dbReference>
<gene>
    <name evidence="7" type="ORF">FBT96_17220</name>
</gene>
<dbReference type="GO" id="GO:0003677">
    <property type="term" value="F:DNA binding"/>
    <property type="evidence" value="ECO:0007669"/>
    <property type="project" value="UniProtKB-KW"/>
</dbReference>
<dbReference type="InterPro" id="IPR036388">
    <property type="entry name" value="WH-like_DNA-bd_sf"/>
</dbReference>
<dbReference type="Gene3D" id="3.40.190.10">
    <property type="entry name" value="Periplasmic binding protein-like II"/>
    <property type="match status" value="2"/>
</dbReference>
<organism evidence="7 8">
    <name type="scientific">Rhodobacter capsulatus</name>
    <name type="common">Rhodopseudomonas capsulata</name>
    <dbReference type="NCBI Taxonomy" id="1061"/>
    <lineage>
        <taxon>Bacteria</taxon>
        <taxon>Pseudomonadati</taxon>
        <taxon>Pseudomonadota</taxon>
        <taxon>Alphaproteobacteria</taxon>
        <taxon>Rhodobacterales</taxon>
        <taxon>Rhodobacter group</taxon>
        <taxon>Rhodobacter</taxon>
    </lineage>
</organism>
<evidence type="ECO:0000313" key="8">
    <source>
        <dbReference type="Proteomes" id="UP000310597"/>
    </source>
</evidence>
<evidence type="ECO:0000256" key="4">
    <source>
        <dbReference type="ARBA" id="ARBA00023159"/>
    </source>
</evidence>
<protein>
    <submittedName>
        <fullName evidence="7">LysR family transcriptional regulator</fullName>
    </submittedName>
</protein>
<comment type="similarity">
    <text evidence="1">Belongs to the LysR transcriptional regulatory family.</text>
</comment>
<keyword evidence="2" id="KW-0805">Transcription regulation</keyword>
<dbReference type="Pfam" id="PF03466">
    <property type="entry name" value="LysR_substrate"/>
    <property type="match status" value="1"/>
</dbReference>
<dbReference type="PROSITE" id="PS50931">
    <property type="entry name" value="HTH_LYSR"/>
    <property type="match status" value="1"/>
</dbReference>
<reference evidence="7 8" key="1">
    <citation type="submission" date="2019-04" db="EMBL/GenBank/DDBJ databases">
        <title>Draft Whole-Genome sequence of the purple photosynthetic bacterium Rhodobacter capsulatus SP108 with an indigenous class A beta-lactamase.</title>
        <authorList>
            <person name="Robertson S."/>
            <person name="Meyer T.E."/>
            <person name="Kyndt J.A."/>
        </authorList>
    </citation>
    <scope>NUCLEOTIDE SEQUENCE [LARGE SCALE GENOMIC DNA]</scope>
    <source>
        <strain evidence="7 8">SP108</strain>
    </source>
</reference>
<dbReference type="Proteomes" id="UP000310597">
    <property type="component" value="Unassembled WGS sequence"/>
</dbReference>
<comment type="caution">
    <text evidence="7">The sequence shown here is derived from an EMBL/GenBank/DDBJ whole genome shotgun (WGS) entry which is preliminary data.</text>
</comment>
<dbReference type="SUPFAM" id="SSF53850">
    <property type="entry name" value="Periplasmic binding protein-like II"/>
    <property type="match status" value="1"/>
</dbReference>
<dbReference type="RefSeq" id="WP_136908821.1">
    <property type="nucleotide sequence ID" value="NZ_SWJZ01000090.1"/>
</dbReference>
<dbReference type="InterPro" id="IPR000847">
    <property type="entry name" value="LysR_HTH_N"/>
</dbReference>
<dbReference type="PRINTS" id="PR00039">
    <property type="entry name" value="HTHLYSR"/>
</dbReference>
<dbReference type="EMBL" id="SWJZ01000090">
    <property type="protein sequence ID" value="TKD15363.1"/>
    <property type="molecule type" value="Genomic_DNA"/>
</dbReference>
<keyword evidence="4" id="KW-0010">Activator</keyword>
<evidence type="ECO:0000259" key="6">
    <source>
        <dbReference type="PROSITE" id="PS50931"/>
    </source>
</evidence>
<dbReference type="Pfam" id="PF00126">
    <property type="entry name" value="HTH_1"/>
    <property type="match status" value="1"/>
</dbReference>
<dbReference type="OrthoDB" id="9775392at2"/>
<dbReference type="SUPFAM" id="SSF46785">
    <property type="entry name" value="Winged helix' DNA-binding domain"/>
    <property type="match status" value="1"/>
</dbReference>